<proteinExistence type="predicted"/>
<evidence type="ECO:0000259" key="1">
    <source>
        <dbReference type="Pfam" id="PF20598"/>
    </source>
</evidence>
<reference evidence="2 3" key="2">
    <citation type="journal article" date="2022" name="Mar. Drugs">
        <title>Bioassay-Guided Fractionation Leads to the Detection of Cholic Acid Generated by the Rare Thalassomonas sp.</title>
        <authorList>
            <person name="Pheiffer F."/>
            <person name="Schneider Y.K."/>
            <person name="Hansen E.H."/>
            <person name="Andersen J.H."/>
            <person name="Isaksson J."/>
            <person name="Busche T."/>
            <person name="R C."/>
            <person name="Kalinowski J."/>
            <person name="Zyl L.V."/>
            <person name="Trindade M."/>
        </authorList>
    </citation>
    <scope>NUCLEOTIDE SEQUENCE [LARGE SCALE GENOMIC DNA]</scope>
    <source>
        <strain evidence="2 3">A5K-106</strain>
    </source>
</reference>
<evidence type="ECO:0000313" key="2">
    <source>
        <dbReference type="EMBL" id="WDE02385.1"/>
    </source>
</evidence>
<evidence type="ECO:0000313" key="3">
    <source>
        <dbReference type="Proteomes" id="UP000032568"/>
    </source>
</evidence>
<sequence length="208" mass="24456">MSDYKERSSSYFRFRPLYLLLVPCLFALSVFSMGADMFAWFKKKEAYLCPEVKGVVKEYGKPVAKIKVLRQLIYMDDKKRLDHAVTDFNGSFSFPEVIIQSRIASNPLSEQRVTQNIYIERDEQVYRLWGAAQTTFKEVPEYSKKLSFLNCELTNKRVDFEFTHYNPNRKNIATSICRWQEDFTPYMLYDGDKEYVVNNGDINSLTDC</sequence>
<dbReference type="KEGG" id="tact:SG35_028650"/>
<dbReference type="EMBL" id="CP059736">
    <property type="protein sequence ID" value="WDE02385.1"/>
    <property type="molecule type" value="Genomic_DNA"/>
</dbReference>
<accession>A0AAF0C6R2</accession>
<gene>
    <name evidence="2" type="ORF">SG35_028650</name>
</gene>
<reference evidence="2 3" key="1">
    <citation type="journal article" date="2015" name="Genome Announc.">
        <title>Draft Genome Sequences of Marine Isolates of Thalassomonas viridans and Thalassomonas actiniarum.</title>
        <authorList>
            <person name="Olonade I."/>
            <person name="van Zyl L.J."/>
            <person name="Trindade M."/>
        </authorList>
    </citation>
    <scope>NUCLEOTIDE SEQUENCE [LARGE SCALE GENOMIC DNA]</scope>
    <source>
        <strain evidence="2 3">A5K-106</strain>
    </source>
</reference>
<dbReference type="RefSeq" id="WP_053042994.1">
    <property type="nucleotide sequence ID" value="NZ_CP059736.1"/>
</dbReference>
<keyword evidence="3" id="KW-1185">Reference proteome</keyword>
<dbReference type="InterPro" id="IPR046474">
    <property type="entry name" value="DUF6795"/>
</dbReference>
<name>A0AAF0C6R2_9GAMM</name>
<feature type="domain" description="DUF6795" evidence="1">
    <location>
        <begin position="52"/>
        <end position="156"/>
    </location>
</feature>
<protein>
    <recommendedName>
        <fullName evidence="1">DUF6795 domain-containing protein</fullName>
    </recommendedName>
</protein>
<organism evidence="2 3">
    <name type="scientific">Thalassomonas actiniarum</name>
    <dbReference type="NCBI Taxonomy" id="485447"/>
    <lineage>
        <taxon>Bacteria</taxon>
        <taxon>Pseudomonadati</taxon>
        <taxon>Pseudomonadota</taxon>
        <taxon>Gammaproteobacteria</taxon>
        <taxon>Alteromonadales</taxon>
        <taxon>Colwelliaceae</taxon>
        <taxon>Thalassomonas</taxon>
    </lineage>
</organism>
<dbReference type="AlphaFoldDB" id="A0AAF0C6R2"/>
<dbReference type="Proteomes" id="UP000032568">
    <property type="component" value="Chromosome pTact"/>
</dbReference>
<dbReference type="Pfam" id="PF20598">
    <property type="entry name" value="DUF6795"/>
    <property type="match status" value="1"/>
</dbReference>